<evidence type="ECO:0000313" key="7">
    <source>
        <dbReference type="Proteomes" id="UP001295423"/>
    </source>
</evidence>
<dbReference type="SUPFAM" id="SSF55785">
    <property type="entry name" value="PYP-like sensor domain (PAS domain)"/>
    <property type="match status" value="1"/>
</dbReference>
<organism evidence="6 7">
    <name type="scientific">Cylindrotheca closterium</name>
    <dbReference type="NCBI Taxonomy" id="2856"/>
    <lineage>
        <taxon>Eukaryota</taxon>
        <taxon>Sar</taxon>
        <taxon>Stramenopiles</taxon>
        <taxon>Ochrophyta</taxon>
        <taxon>Bacillariophyta</taxon>
        <taxon>Bacillariophyceae</taxon>
        <taxon>Bacillariophycidae</taxon>
        <taxon>Bacillariales</taxon>
        <taxon>Bacillariaceae</taxon>
        <taxon>Cylindrotheca</taxon>
    </lineage>
</organism>
<dbReference type="AlphaFoldDB" id="A0AAD2GBS3"/>
<evidence type="ECO:0000259" key="5">
    <source>
        <dbReference type="PROSITE" id="PS50112"/>
    </source>
</evidence>
<sequence length="176" mass="19784">MVAQAEEAVREAEVEDIHQDIHLVEPQWENTIPDDLVDHPLLLAMQESHSPFLITDPRLPGNPIIYINNGFLDMTGYSQTRVLGRNCRFMQGPETDPVVVAKLRDAVDDGRDITVTLLNYRADGSTFYNHIIISTVKDPESKEVKYFLGLTEEVSTPHGQPRLVSMPVSDPEESES</sequence>
<dbReference type="Gene3D" id="3.30.450.20">
    <property type="entry name" value="PAS domain"/>
    <property type="match status" value="1"/>
</dbReference>
<feature type="region of interest" description="Disordered" evidence="4">
    <location>
        <begin position="156"/>
        <end position="176"/>
    </location>
</feature>
<comment type="caution">
    <text evidence="6">The sequence shown here is derived from an EMBL/GenBank/DDBJ whole genome shotgun (WGS) entry which is preliminary data.</text>
</comment>
<dbReference type="CDD" id="cd00130">
    <property type="entry name" value="PAS"/>
    <property type="match status" value="1"/>
</dbReference>
<feature type="domain" description="PAS" evidence="5">
    <location>
        <begin position="37"/>
        <end position="110"/>
    </location>
</feature>
<reference evidence="6" key="1">
    <citation type="submission" date="2023-08" db="EMBL/GenBank/DDBJ databases">
        <authorList>
            <person name="Audoor S."/>
            <person name="Bilcke G."/>
        </authorList>
    </citation>
    <scope>NUCLEOTIDE SEQUENCE</scope>
</reference>
<evidence type="ECO:0000256" key="3">
    <source>
        <dbReference type="ARBA" id="ARBA00022991"/>
    </source>
</evidence>
<evidence type="ECO:0000256" key="2">
    <source>
        <dbReference type="ARBA" id="ARBA00022643"/>
    </source>
</evidence>
<gene>
    <name evidence="6" type="ORF">CYCCA115_LOCUS23357</name>
</gene>
<evidence type="ECO:0000256" key="4">
    <source>
        <dbReference type="SAM" id="MobiDB-lite"/>
    </source>
</evidence>
<evidence type="ECO:0000256" key="1">
    <source>
        <dbReference type="ARBA" id="ARBA00022630"/>
    </source>
</evidence>
<keyword evidence="2" id="KW-0288">FMN</keyword>
<dbReference type="PANTHER" id="PTHR47429:SF2">
    <property type="entry name" value="PROTEIN TWIN LOV 1"/>
    <property type="match status" value="1"/>
</dbReference>
<accession>A0AAD2GBS3</accession>
<keyword evidence="1" id="KW-0285">Flavoprotein</keyword>
<dbReference type="PROSITE" id="PS50112">
    <property type="entry name" value="PAS"/>
    <property type="match status" value="1"/>
</dbReference>
<keyword evidence="7" id="KW-1185">Reference proteome</keyword>
<dbReference type="InterPro" id="IPR035965">
    <property type="entry name" value="PAS-like_dom_sf"/>
</dbReference>
<protein>
    <recommendedName>
        <fullName evidence="5">PAS domain-containing protein</fullName>
    </recommendedName>
</protein>
<dbReference type="GO" id="GO:0005634">
    <property type="term" value="C:nucleus"/>
    <property type="evidence" value="ECO:0007669"/>
    <property type="project" value="TreeGrafter"/>
</dbReference>
<name>A0AAD2GBS3_9STRA</name>
<dbReference type="EMBL" id="CAKOGP040002402">
    <property type="protein sequence ID" value="CAJ1968696.1"/>
    <property type="molecule type" value="Genomic_DNA"/>
</dbReference>
<dbReference type="NCBIfam" id="TIGR00229">
    <property type="entry name" value="sensory_box"/>
    <property type="match status" value="1"/>
</dbReference>
<dbReference type="PANTHER" id="PTHR47429">
    <property type="entry name" value="PROTEIN TWIN LOV 1"/>
    <property type="match status" value="1"/>
</dbReference>
<proteinExistence type="predicted"/>
<dbReference type="Pfam" id="PF13426">
    <property type="entry name" value="PAS_9"/>
    <property type="match status" value="1"/>
</dbReference>
<keyword evidence="3" id="KW-0157">Chromophore</keyword>
<dbReference type="InterPro" id="IPR000014">
    <property type="entry name" value="PAS"/>
</dbReference>
<evidence type="ECO:0000313" key="6">
    <source>
        <dbReference type="EMBL" id="CAJ1968696.1"/>
    </source>
</evidence>
<dbReference type="Proteomes" id="UP001295423">
    <property type="component" value="Unassembled WGS sequence"/>
</dbReference>